<keyword evidence="6" id="KW-1185">Reference proteome</keyword>
<dbReference type="Gene3D" id="1.20.1050.10">
    <property type="match status" value="1"/>
</dbReference>
<dbReference type="InterPro" id="IPR036282">
    <property type="entry name" value="Glutathione-S-Trfase_C_sf"/>
</dbReference>
<evidence type="ECO:0000313" key="4">
    <source>
        <dbReference type="EMBL" id="CAL1149035.1"/>
    </source>
</evidence>
<sequence length="226" mass="25576">MASQPLEVTLYHYPLTRSTRPLWLLHELGGKVKFTCKRVELMKGEAYSPEFVRMNPNHALPVLLYKDDSGVEQALFESCAIVEFLTDALAAGELAPPIGISNGRAEYKKWLWFAGSWMDQLLWQLRQHDESGILPSDQKDSRVVDRTKGKWIKEIVPQVVAQLEAKGNMYILGENFTAADIIVGHCLRWSKAYGLCDNEVLTRYLARLAERPAYQAAFQDAATFGK</sequence>
<gene>
    <name evidence="3" type="ORF">C1SCF055_LOCUS22192</name>
</gene>
<dbReference type="SFLD" id="SFLDS00019">
    <property type="entry name" value="Glutathione_Transferase_(cytos"/>
    <property type="match status" value="1"/>
</dbReference>
<protein>
    <submittedName>
        <fullName evidence="5">GST N-terminal domain-containing protein</fullName>
    </submittedName>
</protein>
<reference evidence="3" key="1">
    <citation type="submission" date="2022-10" db="EMBL/GenBank/DDBJ databases">
        <authorList>
            <person name="Chen Y."/>
            <person name="Dougan E. K."/>
            <person name="Chan C."/>
            <person name="Rhodes N."/>
            <person name="Thang M."/>
        </authorList>
    </citation>
    <scope>NUCLEOTIDE SEQUENCE</scope>
</reference>
<evidence type="ECO:0000259" key="2">
    <source>
        <dbReference type="Pfam" id="PF02798"/>
    </source>
</evidence>
<dbReference type="EMBL" id="CAMXCT010002103">
    <property type="protein sequence ID" value="CAI3995660.1"/>
    <property type="molecule type" value="Genomic_DNA"/>
</dbReference>
<organism evidence="3">
    <name type="scientific">Cladocopium goreaui</name>
    <dbReference type="NCBI Taxonomy" id="2562237"/>
    <lineage>
        <taxon>Eukaryota</taxon>
        <taxon>Sar</taxon>
        <taxon>Alveolata</taxon>
        <taxon>Dinophyceae</taxon>
        <taxon>Suessiales</taxon>
        <taxon>Symbiodiniaceae</taxon>
        <taxon>Cladocopium</taxon>
    </lineage>
</organism>
<dbReference type="InterPro" id="IPR040079">
    <property type="entry name" value="Glutathione_S-Trfase"/>
</dbReference>
<dbReference type="PANTHER" id="PTHR44051">
    <property type="entry name" value="GLUTATHIONE S-TRANSFERASE-RELATED"/>
    <property type="match status" value="1"/>
</dbReference>
<dbReference type="SUPFAM" id="SSF52833">
    <property type="entry name" value="Thioredoxin-like"/>
    <property type="match status" value="1"/>
</dbReference>
<dbReference type="Proteomes" id="UP001152797">
    <property type="component" value="Unassembled WGS sequence"/>
</dbReference>
<dbReference type="Gene3D" id="3.40.30.10">
    <property type="entry name" value="Glutaredoxin"/>
    <property type="match status" value="1"/>
</dbReference>
<feature type="domain" description="GST N-terminal" evidence="2">
    <location>
        <begin position="7"/>
        <end position="85"/>
    </location>
</feature>
<dbReference type="InterPro" id="IPR004045">
    <property type="entry name" value="Glutathione_S-Trfase_N"/>
</dbReference>
<evidence type="ECO:0000313" key="6">
    <source>
        <dbReference type="Proteomes" id="UP001152797"/>
    </source>
</evidence>
<dbReference type="InterPro" id="IPR036249">
    <property type="entry name" value="Thioredoxin-like_sf"/>
</dbReference>
<comment type="caution">
    <text evidence="3">The sequence shown here is derived from an EMBL/GenBank/DDBJ whole genome shotgun (WGS) entry which is preliminary data.</text>
</comment>
<dbReference type="Pfam" id="PF02798">
    <property type="entry name" value="GST_N"/>
    <property type="match status" value="1"/>
</dbReference>
<dbReference type="SUPFAM" id="SSF47616">
    <property type="entry name" value="GST C-terminal domain-like"/>
    <property type="match status" value="1"/>
</dbReference>
<dbReference type="EMBL" id="CAMXCT020002103">
    <property type="protein sequence ID" value="CAL1149035.1"/>
    <property type="molecule type" value="Genomic_DNA"/>
</dbReference>
<dbReference type="SFLD" id="SFLDG00358">
    <property type="entry name" value="Main_(cytGST)"/>
    <property type="match status" value="1"/>
</dbReference>
<evidence type="ECO:0000256" key="1">
    <source>
        <dbReference type="ARBA" id="ARBA00007409"/>
    </source>
</evidence>
<dbReference type="PANTHER" id="PTHR44051:SF8">
    <property type="entry name" value="GLUTATHIONE S-TRANSFERASE GSTA"/>
    <property type="match status" value="1"/>
</dbReference>
<evidence type="ECO:0000313" key="3">
    <source>
        <dbReference type="EMBL" id="CAI3995660.1"/>
    </source>
</evidence>
<evidence type="ECO:0000313" key="5">
    <source>
        <dbReference type="EMBL" id="CAL4782972.1"/>
    </source>
</evidence>
<name>A0A9P1G2P9_9DINO</name>
<accession>A0A9P1G2P9</accession>
<dbReference type="EMBL" id="CAMXCT030002103">
    <property type="protein sequence ID" value="CAL4782972.1"/>
    <property type="molecule type" value="Genomic_DNA"/>
</dbReference>
<proteinExistence type="inferred from homology"/>
<dbReference type="AlphaFoldDB" id="A0A9P1G2P9"/>
<comment type="similarity">
    <text evidence="1">Belongs to the GST superfamily.</text>
</comment>
<reference evidence="4" key="2">
    <citation type="submission" date="2024-04" db="EMBL/GenBank/DDBJ databases">
        <authorList>
            <person name="Chen Y."/>
            <person name="Shah S."/>
            <person name="Dougan E. K."/>
            <person name="Thang M."/>
            <person name="Chan C."/>
        </authorList>
    </citation>
    <scope>NUCLEOTIDE SEQUENCE [LARGE SCALE GENOMIC DNA]</scope>
</reference>
<dbReference type="OrthoDB" id="2309723at2759"/>